<proteinExistence type="predicted"/>
<sequence>MNLFVKSSNFRFFGSSANSSFSCGVRPTLIGFLTNQEYFQRRWERCVEQKAFLRFAHSIVDIILAMPPILRGFCHQDLARAVSESRILLTLLLRKIVVTTQDVKLINYSSSVIIRPPTGQTFGFRLVRCIIHHFL</sequence>
<dbReference type="RefSeq" id="YP_006234345.1">
    <property type="nucleotide sequence ID" value="NC_017755.1"/>
</dbReference>
<dbReference type="GeneID" id="12354413"/>
<name>H9M880_PHLSQ</name>
<keyword evidence="1" id="KW-0496">Mitochondrion</keyword>
<reference evidence="1" key="1">
    <citation type="journal article" date="2012" name="PLoS ONE">
        <title>The Mitochondrial Genome of the Lycophyte Huperzia squarrosa: The Most Archaic Form in Vascular Plants.</title>
        <authorList>
            <person name="Liu Y."/>
            <person name="Wang B."/>
            <person name="Cui P."/>
            <person name="Li L."/>
            <person name="Xue J.Y."/>
            <person name="Yu J."/>
            <person name="Qiu Y.L."/>
        </authorList>
    </citation>
    <scope>NUCLEOTIDE SEQUENCE</scope>
</reference>
<dbReference type="AlphaFoldDB" id="H9M880"/>
<organism evidence="1">
    <name type="scientific">Phlegmariurus squarrosus</name>
    <name type="common">Rock tassel fern</name>
    <name type="synonym">Lycopodium squarrosum</name>
    <dbReference type="NCBI Taxonomy" id="73615"/>
    <lineage>
        <taxon>Eukaryota</taxon>
        <taxon>Viridiplantae</taxon>
        <taxon>Streptophyta</taxon>
        <taxon>Embryophyta</taxon>
        <taxon>Tracheophyta</taxon>
        <taxon>Lycopodiopsida</taxon>
        <taxon>Lycopodiales</taxon>
        <taxon>Lycopodiaceae</taxon>
        <taxon>Huperzioideae</taxon>
        <taxon>Phlegmariurus</taxon>
    </lineage>
</organism>
<dbReference type="EMBL" id="JQ002659">
    <property type="protein sequence ID" value="AEV55787.1"/>
    <property type="molecule type" value="Genomic_DNA"/>
</dbReference>
<protein>
    <submittedName>
        <fullName evidence="1">Uncharacterized protein</fullName>
    </submittedName>
</protein>
<gene>
    <name evidence="1" type="primary">ORF135_3</name>
    <name evidence="1" type="ORF">HusqMp105</name>
</gene>
<dbReference type="PROSITE" id="PS51257">
    <property type="entry name" value="PROKAR_LIPOPROTEIN"/>
    <property type="match status" value="1"/>
</dbReference>
<evidence type="ECO:0000313" key="1">
    <source>
        <dbReference type="EMBL" id="AEV55787.1"/>
    </source>
</evidence>
<geneLocation type="mitochondrion" evidence="1"/>
<accession>H9M880</accession>